<dbReference type="GO" id="GO:0005737">
    <property type="term" value="C:cytoplasm"/>
    <property type="evidence" value="ECO:0007669"/>
    <property type="project" value="TreeGrafter"/>
</dbReference>
<dbReference type="PROSITE" id="PS00478">
    <property type="entry name" value="LIM_DOMAIN_1"/>
    <property type="match status" value="1"/>
</dbReference>
<dbReference type="InterPro" id="IPR001781">
    <property type="entry name" value="Znf_LIM"/>
</dbReference>
<dbReference type="PROSITE" id="PS50238">
    <property type="entry name" value="RHOGAP"/>
    <property type="match status" value="1"/>
</dbReference>
<dbReference type="CDD" id="cd09395">
    <property type="entry name" value="LIM2_Rga"/>
    <property type="match status" value="1"/>
</dbReference>
<dbReference type="CDD" id="cd00159">
    <property type="entry name" value="RhoGAP"/>
    <property type="match status" value="1"/>
</dbReference>
<dbReference type="SUPFAM" id="SSF57959">
    <property type="entry name" value="Leucine zipper domain"/>
    <property type="match status" value="1"/>
</dbReference>
<dbReference type="SMART" id="SM00109">
    <property type="entry name" value="C1"/>
    <property type="match status" value="1"/>
</dbReference>
<dbReference type="GO" id="GO:0046872">
    <property type="term" value="F:metal ion binding"/>
    <property type="evidence" value="ECO:0007669"/>
    <property type="project" value="UniProtKB-KW"/>
</dbReference>
<feature type="compositionally biased region" description="Polar residues" evidence="6">
    <location>
        <begin position="885"/>
        <end position="904"/>
    </location>
</feature>
<feature type="region of interest" description="Disordered" evidence="6">
    <location>
        <begin position="230"/>
        <end position="269"/>
    </location>
</feature>
<feature type="region of interest" description="Disordered" evidence="6">
    <location>
        <begin position="325"/>
        <end position="347"/>
    </location>
</feature>
<feature type="compositionally biased region" description="Low complexity" evidence="6">
    <location>
        <begin position="75"/>
        <end position="88"/>
    </location>
</feature>
<dbReference type="SUPFAM" id="SSF57889">
    <property type="entry name" value="Cysteine-rich domain"/>
    <property type="match status" value="1"/>
</dbReference>
<feature type="compositionally biased region" description="Low complexity" evidence="6">
    <location>
        <begin position="872"/>
        <end position="884"/>
    </location>
</feature>
<dbReference type="Pfam" id="PF00620">
    <property type="entry name" value="RhoGAP"/>
    <property type="match status" value="1"/>
</dbReference>
<feature type="coiled-coil region" evidence="5">
    <location>
        <begin position="1158"/>
        <end position="1254"/>
    </location>
</feature>
<evidence type="ECO:0000259" key="9">
    <source>
        <dbReference type="PROSITE" id="PS50217"/>
    </source>
</evidence>
<keyword evidence="12" id="KW-1185">Reference proteome</keyword>
<feature type="compositionally biased region" description="Polar residues" evidence="6">
    <location>
        <begin position="549"/>
        <end position="558"/>
    </location>
</feature>
<dbReference type="PROSITE" id="PS50023">
    <property type="entry name" value="LIM_DOMAIN_2"/>
    <property type="match status" value="1"/>
</dbReference>
<protein>
    <submittedName>
        <fullName evidence="11">BY PROTMAP: gi|342319567|gb|EGU11514.1| Signal transducer [Rhodotorula glutinis ATCC 204091]</fullName>
    </submittedName>
</protein>
<feature type="compositionally biased region" description="Polar residues" evidence="6">
    <location>
        <begin position="969"/>
        <end position="979"/>
    </location>
</feature>
<feature type="region of interest" description="Disordered" evidence="6">
    <location>
        <begin position="30"/>
        <end position="172"/>
    </location>
</feature>
<feature type="compositionally biased region" description="Polar residues" evidence="6">
    <location>
        <begin position="39"/>
        <end position="74"/>
    </location>
</feature>
<evidence type="ECO:0000256" key="6">
    <source>
        <dbReference type="SAM" id="MobiDB-lite"/>
    </source>
</evidence>
<dbReference type="EMBL" id="CWKI01000006">
    <property type="protein sequence ID" value="CTR07242.1"/>
    <property type="molecule type" value="Genomic_DNA"/>
</dbReference>
<sequence length="1758" mass="189396">MDSWTQPDFLQNSGQDYLASLASFLDGKTDIAVPPSHILGQQQQEPSSPELTDSASPASSNGLDSTTTQLMQSRQHNQQHARAMQQAQHHPDKRKNGTQGAGAIKDSRRTSGGHHSHPTGEDGEISRSESPEDDGSRGAPGKGNKTKTSEKRRAQNRQAQRNFRERKEKHLKDLEERVKLLEQQTNERDAENAALKQLLESLRSENDRLKVYESAFTFDYNKDVDGSSAMPQAVTFNPPPSLPSTSASSPASSLPSSVPPTDDLNASTSSFKFDTSGILSSSAGPAFTLPSSTSTPPAASNIPTTTAAQFDDFLSSFVASPSPGASGSSISSLPTPPSATASGSGSGDLFTAYRDPLASLGMQPTSLSTFNDFDNLFSSIPPPPPPASNSLSPEDPLIAQFINASPSPPSAIAGATFPSPGAAFFTGNLAPKSPSSLSPSSDSQCPEGLKARAAAALAAGGKFEFDLDGLCSEMKAKATCQEAARRALMILPVCPATQLVVYSYRHEQGGALRSQAQNLVALVSSLLFPERRLHPLTAEHNALVRTTASEVRRSSTVLSPRAPLASSRTSERANPAFASAPRPRSISSSTPRLRTRREDLEGLIGRANLWTRGGRIRLGAEVAAMSASSSTQGFSGGLGPGGEPVICNACKQGLDEALDNTVVSFGKYLFHRCAKCHNLVEHNTNLLLLSDGSPVCENCSYICNVCQKPIHNEAIVTGDESYHADCFRCRSCSNRIEELIFAKTQQGIWCMACHNERVARTRKHAEAKRKARKEKEKDPSAPRASRSRSEGGRSSSVGGDADRTAELPDLPPPPPLPTPGPSTSAKNESVSPVRPLPPSPYHRSTSFDSTQHQRSLTNSSDPSRLGATLPPSSSVQSISSLSRSATPLQPPSATHSRTPSQASAYNGEPAEAQRRPTASALRREISDLPRRQSDGLDDPPRDFSPYPMPESPAPPPHKRREESDGLLPESTSRSGSLSAPSGVDKAANRRSGFYGAAARPSLGEDGILSQLEDSRTVGRSSPAPPADPRDHRSHTPSTSPPPPLARSASQDLHASASFYDPDTLLFLNHVGGSAPSSPKLGNSSKALPEPTLNEDHLERMPSPGPVDVSGDEDDAGGREGKSEVARRVRESIQMQKRESSGRADGESEQPLSVAGLDVELVEMLLSELESTKREMKELKSKYNAFRRASRSAFEGFSLAREEYDKEVAARREAEAQMELLRTKFIEQARRLAQVDQEQKTAESLKRQSKDLRNSVIGMEKHLSQLKAEVALSTAQVAELTVLGEETGAPDRSSLASTQDEVAEALNSRLEAIKDAHRDEISALVAERDDLLRQVAELKQVRDAHLAETTVLETRNVALAEKNADATRQIDNLQESLAKMQLLSAKSPAPSRNGHMHSPSNASLLSSVASGARSPLATARYISSPGEGESMHRFARPEVVETSSRNKFWGKSKGKSETSKANQQLPPPPPGNKSPVVSMRAGSIDSNVKQHVFQQTSILRPVRCDYCGDKMWGLAEVRCTACGSYAHAKCAPYLTGCHPGGGSPVPPQDDTLNFTPTGPPMFTGDLAAQADKEGSEVPVVVTKCIAAVEAYGMTYEGIYRKTGGMGQTKLITQYFERGQDFDLEDRDKFNDIAAITSCLKNYFRSLPNPLMTHELHEEFIAAAELPEGDERLRAIERVLYRLPPAHFHTARLLFRHLNRIKSLANENKMTSANLGVVFGPTVLRSPIAAREWSDMGPKAKLIEILCDHADSLFLKPYAS</sequence>
<feature type="compositionally biased region" description="Polar residues" evidence="6">
    <location>
        <begin position="1074"/>
        <end position="1085"/>
    </location>
</feature>
<dbReference type="InterPro" id="IPR004827">
    <property type="entry name" value="bZIP"/>
</dbReference>
<dbReference type="InterPro" id="IPR046347">
    <property type="entry name" value="bZIP_sf"/>
</dbReference>
<feature type="domain" description="LIM zinc-binding" evidence="7">
    <location>
        <begin position="701"/>
        <end position="760"/>
    </location>
</feature>
<dbReference type="InterPro" id="IPR050729">
    <property type="entry name" value="Rho-GAP"/>
</dbReference>
<feature type="coiled-coil region" evidence="5">
    <location>
        <begin position="1313"/>
        <end position="1382"/>
    </location>
</feature>
<evidence type="ECO:0000259" key="8">
    <source>
        <dbReference type="PROSITE" id="PS50081"/>
    </source>
</evidence>
<dbReference type="PANTHER" id="PTHR23176">
    <property type="entry name" value="RHO/RAC/CDC GTPASE-ACTIVATING PROTEIN"/>
    <property type="match status" value="1"/>
</dbReference>
<dbReference type="PANTHER" id="PTHR23176:SF128">
    <property type="entry name" value="RHO GTPASE-ACTIVATING PROTEIN RGD1"/>
    <property type="match status" value="1"/>
</dbReference>
<feature type="domain" description="Phorbol-ester/DAG-type" evidence="8">
    <location>
        <begin position="1489"/>
        <end position="1536"/>
    </location>
</feature>
<feature type="compositionally biased region" description="Polar residues" evidence="6">
    <location>
        <begin position="842"/>
        <end position="862"/>
    </location>
</feature>
<feature type="region of interest" description="Disordered" evidence="6">
    <location>
        <begin position="764"/>
        <end position="1151"/>
    </location>
</feature>
<dbReference type="SMART" id="SM00338">
    <property type="entry name" value="BRLZ"/>
    <property type="match status" value="1"/>
</dbReference>
<feature type="domain" description="Rho-GAP" evidence="10">
    <location>
        <begin position="1563"/>
        <end position="1752"/>
    </location>
</feature>
<feature type="region of interest" description="Disordered" evidence="6">
    <location>
        <begin position="549"/>
        <end position="594"/>
    </location>
</feature>
<evidence type="ECO:0000259" key="10">
    <source>
        <dbReference type="PROSITE" id="PS50238"/>
    </source>
</evidence>
<feature type="compositionally biased region" description="Basic and acidic residues" evidence="6">
    <location>
        <begin position="1428"/>
        <end position="1438"/>
    </location>
</feature>
<feature type="compositionally biased region" description="Polar residues" evidence="6">
    <location>
        <begin position="1397"/>
        <end position="1406"/>
    </location>
</feature>
<dbReference type="STRING" id="5286.A0A0K3CF94"/>
<dbReference type="Gene3D" id="1.10.555.10">
    <property type="entry name" value="Rho GTPase activation protein"/>
    <property type="match status" value="1"/>
</dbReference>
<dbReference type="PROSITE" id="PS00479">
    <property type="entry name" value="ZF_DAG_PE_1"/>
    <property type="match status" value="1"/>
</dbReference>
<gene>
    <name evidence="11" type="primary">FGENESH: predicted gene_6.25</name>
    <name evidence="11" type="ORF">BN2166_0031030</name>
</gene>
<dbReference type="FunFam" id="1.10.555.10:FF:000043">
    <property type="entry name" value="Rho GTPase activator Rga"/>
    <property type="match status" value="1"/>
</dbReference>
<keyword evidence="4" id="KW-0440">LIM domain</keyword>
<dbReference type="InterPro" id="IPR000198">
    <property type="entry name" value="RhoGAP_dom"/>
</dbReference>
<evidence type="ECO:0000313" key="11">
    <source>
        <dbReference type="EMBL" id="CTR07242.1"/>
    </source>
</evidence>
<dbReference type="PROSITE" id="PS50081">
    <property type="entry name" value="ZF_DAG_PE_2"/>
    <property type="match status" value="1"/>
</dbReference>
<dbReference type="SMART" id="SM00324">
    <property type="entry name" value="RhoGAP"/>
    <property type="match status" value="1"/>
</dbReference>
<feature type="compositionally biased region" description="Low complexity" evidence="6">
    <location>
        <begin position="243"/>
        <end position="261"/>
    </location>
</feature>
<evidence type="ECO:0000256" key="2">
    <source>
        <dbReference type="ARBA" id="ARBA00022723"/>
    </source>
</evidence>
<dbReference type="InterPro" id="IPR046349">
    <property type="entry name" value="C1-like_sf"/>
</dbReference>
<feature type="compositionally biased region" description="Basic and acidic residues" evidence="6">
    <location>
        <begin position="162"/>
        <end position="172"/>
    </location>
</feature>
<feature type="compositionally biased region" description="Basic and acidic residues" evidence="6">
    <location>
        <begin position="921"/>
        <end position="941"/>
    </location>
</feature>
<evidence type="ECO:0000259" key="7">
    <source>
        <dbReference type="PROSITE" id="PS50023"/>
    </source>
</evidence>
<feature type="compositionally biased region" description="Low complexity" evidence="6">
    <location>
        <begin position="572"/>
        <end position="592"/>
    </location>
</feature>
<feature type="region of interest" description="Disordered" evidence="6">
    <location>
        <begin position="1384"/>
        <end position="1406"/>
    </location>
</feature>
<dbReference type="FunFam" id="2.10.110.10:FF:000160">
    <property type="entry name" value="Signal transducer, putative"/>
    <property type="match status" value="1"/>
</dbReference>
<dbReference type="InterPro" id="IPR008936">
    <property type="entry name" value="Rho_GTPase_activation_prot"/>
</dbReference>
<evidence type="ECO:0000256" key="5">
    <source>
        <dbReference type="SAM" id="Coils"/>
    </source>
</evidence>
<dbReference type="InterPro" id="IPR002219">
    <property type="entry name" value="PKC_DAG/PE"/>
</dbReference>
<dbReference type="PROSITE" id="PS00036">
    <property type="entry name" value="BZIP_BASIC"/>
    <property type="match status" value="1"/>
</dbReference>
<proteinExistence type="predicted"/>
<feature type="compositionally biased region" description="Basic and acidic residues" evidence="6">
    <location>
        <begin position="1115"/>
        <end position="1145"/>
    </location>
</feature>
<feature type="domain" description="BZIP" evidence="9">
    <location>
        <begin position="146"/>
        <end position="209"/>
    </location>
</feature>
<evidence type="ECO:0000256" key="3">
    <source>
        <dbReference type="ARBA" id="ARBA00022833"/>
    </source>
</evidence>
<dbReference type="Gene3D" id="3.30.60.20">
    <property type="match status" value="1"/>
</dbReference>
<keyword evidence="1" id="KW-0343">GTPase activation</keyword>
<dbReference type="CDD" id="cd14688">
    <property type="entry name" value="bZIP_YAP"/>
    <property type="match status" value="1"/>
</dbReference>
<keyword evidence="2 4" id="KW-0479">Metal-binding</keyword>
<dbReference type="SMART" id="SM00132">
    <property type="entry name" value="LIM"/>
    <property type="match status" value="2"/>
</dbReference>
<dbReference type="PROSITE" id="PS50217">
    <property type="entry name" value="BZIP"/>
    <property type="match status" value="1"/>
</dbReference>
<feature type="compositionally biased region" description="Low complexity" evidence="6">
    <location>
        <begin position="325"/>
        <end position="343"/>
    </location>
</feature>
<keyword evidence="5" id="KW-0175">Coiled coil</keyword>
<feature type="region of interest" description="Disordered" evidence="6">
    <location>
        <begin position="1421"/>
        <end position="1478"/>
    </location>
</feature>
<dbReference type="GO" id="GO:0005096">
    <property type="term" value="F:GTPase activator activity"/>
    <property type="evidence" value="ECO:0007669"/>
    <property type="project" value="UniProtKB-KW"/>
</dbReference>
<dbReference type="GO" id="GO:0003700">
    <property type="term" value="F:DNA-binding transcription factor activity"/>
    <property type="evidence" value="ECO:0007669"/>
    <property type="project" value="InterPro"/>
</dbReference>
<feature type="compositionally biased region" description="Pro residues" evidence="6">
    <location>
        <begin position="809"/>
        <end position="820"/>
    </location>
</feature>
<evidence type="ECO:0000313" key="12">
    <source>
        <dbReference type="Proteomes" id="UP000199069"/>
    </source>
</evidence>
<feature type="compositionally biased region" description="Pro residues" evidence="6">
    <location>
        <begin position="946"/>
        <end position="955"/>
    </location>
</feature>
<reference evidence="11 12" key="1">
    <citation type="submission" date="2015-07" db="EMBL/GenBank/DDBJ databases">
        <authorList>
            <person name="Cajimat M.N.B."/>
            <person name="Milazzo M.L."/>
            <person name="Fulhorst C.F."/>
        </authorList>
    </citation>
    <scope>NUCLEOTIDE SEQUENCE [LARGE SCALE GENOMIC DNA]</scope>
    <source>
        <strain evidence="11">Single colony</strain>
    </source>
</reference>
<dbReference type="Proteomes" id="UP000199069">
    <property type="component" value="Unassembled WGS sequence"/>
</dbReference>
<keyword evidence="3 4" id="KW-0862">Zinc</keyword>
<organism evidence="11 12">
    <name type="scientific">Rhodotorula toruloides</name>
    <name type="common">Yeast</name>
    <name type="synonym">Rhodosporidium toruloides</name>
    <dbReference type="NCBI Taxonomy" id="5286"/>
    <lineage>
        <taxon>Eukaryota</taxon>
        <taxon>Fungi</taxon>
        <taxon>Dikarya</taxon>
        <taxon>Basidiomycota</taxon>
        <taxon>Pucciniomycotina</taxon>
        <taxon>Microbotryomycetes</taxon>
        <taxon>Sporidiobolales</taxon>
        <taxon>Sporidiobolaceae</taxon>
        <taxon>Rhodotorula</taxon>
    </lineage>
</organism>
<dbReference type="Pfam" id="PF00130">
    <property type="entry name" value="C1_1"/>
    <property type="match status" value="1"/>
</dbReference>
<feature type="compositionally biased region" description="Basic and acidic residues" evidence="6">
    <location>
        <begin position="118"/>
        <end position="136"/>
    </location>
</feature>
<dbReference type="Pfam" id="PF00412">
    <property type="entry name" value="LIM"/>
    <property type="match status" value="1"/>
</dbReference>
<dbReference type="GO" id="GO:0007165">
    <property type="term" value="P:signal transduction"/>
    <property type="evidence" value="ECO:0007669"/>
    <property type="project" value="InterPro"/>
</dbReference>
<evidence type="ECO:0000256" key="4">
    <source>
        <dbReference type="PROSITE-ProRule" id="PRU00125"/>
    </source>
</evidence>
<dbReference type="Gene3D" id="2.10.110.10">
    <property type="entry name" value="Cysteine Rich Protein"/>
    <property type="match status" value="1"/>
</dbReference>
<dbReference type="Gene3D" id="1.20.5.170">
    <property type="match status" value="1"/>
</dbReference>
<name>A0A0K3CF94_RHOTO</name>
<accession>A0A0K3CF94</accession>
<dbReference type="SUPFAM" id="SSF48350">
    <property type="entry name" value="GTPase activation domain, GAP"/>
    <property type="match status" value="1"/>
</dbReference>
<evidence type="ECO:0000256" key="1">
    <source>
        <dbReference type="ARBA" id="ARBA00022468"/>
    </source>
</evidence>